<gene>
    <name evidence="3" type="ORF">HNY73_011688</name>
</gene>
<evidence type="ECO:0000313" key="3">
    <source>
        <dbReference type="EMBL" id="KAF8784082.1"/>
    </source>
</evidence>
<protein>
    <submittedName>
        <fullName evidence="3">Putative 50 kDa protein in type I like protein</fullName>
    </submittedName>
</protein>
<feature type="domain" description="CCHC-type" evidence="2">
    <location>
        <begin position="331"/>
        <end position="347"/>
    </location>
</feature>
<keyword evidence="4" id="KW-1185">Reference proteome</keyword>
<dbReference type="SMART" id="SM00343">
    <property type="entry name" value="ZnF_C2HC"/>
    <property type="match status" value="1"/>
</dbReference>
<organism evidence="3 4">
    <name type="scientific">Argiope bruennichi</name>
    <name type="common">Wasp spider</name>
    <name type="synonym">Aranea bruennichi</name>
    <dbReference type="NCBI Taxonomy" id="94029"/>
    <lineage>
        <taxon>Eukaryota</taxon>
        <taxon>Metazoa</taxon>
        <taxon>Ecdysozoa</taxon>
        <taxon>Arthropoda</taxon>
        <taxon>Chelicerata</taxon>
        <taxon>Arachnida</taxon>
        <taxon>Araneae</taxon>
        <taxon>Araneomorphae</taxon>
        <taxon>Entelegynae</taxon>
        <taxon>Araneoidea</taxon>
        <taxon>Araneidae</taxon>
        <taxon>Argiope</taxon>
    </lineage>
</organism>
<comment type="caution">
    <text evidence="3">The sequence shown here is derived from an EMBL/GenBank/DDBJ whole genome shotgun (WGS) entry which is preliminary data.</text>
</comment>
<dbReference type="GO" id="GO:0003676">
    <property type="term" value="F:nucleic acid binding"/>
    <property type="evidence" value="ECO:0007669"/>
    <property type="project" value="InterPro"/>
</dbReference>
<accession>A0A8T0F0T4</accession>
<sequence>MEQPGNQEQLQQSPKVRDMISLLEGDHNTQRQRRTSSSSTISNTSSMVSVISSGTQVEADITTAQLLKKIRDIINGGTTTNSQGGKPKYRAYLKSDIARKANKLLDNLEYKIESLEARPQEPSPNNLKETKETGTNTEATDLPENITNAHKQQPNKISYAAIAKKQAPKKPQALLIYPSESSKGPEEIRELLKKEVAHPGVKIKEVRNIRNGVAVICDNPEDISQLETKIKNSNTLKETIHTKQPAKRHPSIIIYNLPEEITIDEINEALKARAGTTENLNLRFKLSGRTQGTAHWVMEAPSESFHKIRKLGRIPINWSMYQIKEFFHIKRCNKCQGFRHLAKDCPNTRPFCGSCAGHHETRKCRSPQVVCINCAMHNQIHGTRYPISHRSDNQSCSCYKGEVALYKKTRDY</sequence>
<feature type="compositionally biased region" description="Polar residues" evidence="1">
    <location>
        <begin position="123"/>
        <end position="141"/>
    </location>
</feature>
<reference evidence="3" key="1">
    <citation type="journal article" date="2020" name="bioRxiv">
        <title>Chromosome-level reference genome of the European wasp spider Argiope bruennichi: a resource for studies on range expansion and evolutionary adaptation.</title>
        <authorList>
            <person name="Sheffer M.M."/>
            <person name="Hoppe A."/>
            <person name="Krehenwinkel H."/>
            <person name="Uhl G."/>
            <person name="Kuss A.W."/>
            <person name="Jensen L."/>
            <person name="Jensen C."/>
            <person name="Gillespie R.G."/>
            <person name="Hoff K.J."/>
            <person name="Prost S."/>
        </authorList>
    </citation>
    <scope>NUCLEOTIDE SEQUENCE</scope>
</reference>
<evidence type="ECO:0000256" key="1">
    <source>
        <dbReference type="SAM" id="MobiDB-lite"/>
    </source>
</evidence>
<reference evidence="3" key="2">
    <citation type="submission" date="2020-06" db="EMBL/GenBank/DDBJ databases">
        <authorList>
            <person name="Sheffer M."/>
        </authorList>
    </citation>
    <scope>NUCLEOTIDE SEQUENCE</scope>
</reference>
<dbReference type="InterPro" id="IPR001878">
    <property type="entry name" value="Znf_CCHC"/>
</dbReference>
<feature type="compositionally biased region" description="Low complexity" evidence="1">
    <location>
        <begin position="35"/>
        <end position="46"/>
    </location>
</feature>
<name>A0A8T0F0T4_ARGBR</name>
<feature type="region of interest" description="Disordered" evidence="1">
    <location>
        <begin position="117"/>
        <end position="141"/>
    </location>
</feature>
<dbReference type="Proteomes" id="UP000807504">
    <property type="component" value="Unassembled WGS sequence"/>
</dbReference>
<feature type="region of interest" description="Disordered" evidence="1">
    <location>
        <begin position="24"/>
        <end position="46"/>
    </location>
</feature>
<dbReference type="EMBL" id="JABXBU010001088">
    <property type="protein sequence ID" value="KAF8784082.1"/>
    <property type="molecule type" value="Genomic_DNA"/>
</dbReference>
<evidence type="ECO:0000259" key="2">
    <source>
        <dbReference type="SMART" id="SM00343"/>
    </source>
</evidence>
<dbReference type="GO" id="GO:0008270">
    <property type="term" value="F:zinc ion binding"/>
    <property type="evidence" value="ECO:0007669"/>
    <property type="project" value="InterPro"/>
</dbReference>
<proteinExistence type="predicted"/>
<dbReference type="AlphaFoldDB" id="A0A8T0F0T4"/>
<evidence type="ECO:0000313" key="4">
    <source>
        <dbReference type="Proteomes" id="UP000807504"/>
    </source>
</evidence>